<gene>
    <name evidence="1" type="ORF">GCM10023322_74350</name>
</gene>
<sequence>MIRSAITVGMRTATDAGRPAGQGACWVRDQLDGAGHLDDGAGYHVRRVQPALVALAIFMTLT</sequence>
<evidence type="ECO:0000313" key="1">
    <source>
        <dbReference type="EMBL" id="GAA5199213.1"/>
    </source>
</evidence>
<name>A0ABP9SML1_9ACTN</name>
<reference evidence="2" key="1">
    <citation type="journal article" date="2019" name="Int. J. Syst. Evol. Microbiol.">
        <title>The Global Catalogue of Microorganisms (GCM) 10K type strain sequencing project: providing services to taxonomists for standard genome sequencing and annotation.</title>
        <authorList>
            <consortium name="The Broad Institute Genomics Platform"/>
            <consortium name="The Broad Institute Genome Sequencing Center for Infectious Disease"/>
            <person name="Wu L."/>
            <person name="Ma J."/>
        </authorList>
    </citation>
    <scope>NUCLEOTIDE SEQUENCE [LARGE SCALE GENOMIC DNA]</scope>
    <source>
        <strain evidence="2">JCM 18304</strain>
    </source>
</reference>
<proteinExistence type="predicted"/>
<organism evidence="1 2">
    <name type="scientific">Rugosimonospora acidiphila</name>
    <dbReference type="NCBI Taxonomy" id="556531"/>
    <lineage>
        <taxon>Bacteria</taxon>
        <taxon>Bacillati</taxon>
        <taxon>Actinomycetota</taxon>
        <taxon>Actinomycetes</taxon>
        <taxon>Micromonosporales</taxon>
        <taxon>Micromonosporaceae</taxon>
        <taxon>Rugosimonospora</taxon>
    </lineage>
</organism>
<protein>
    <submittedName>
        <fullName evidence="1">Uncharacterized protein</fullName>
    </submittedName>
</protein>
<dbReference type="EMBL" id="BAABJQ010000036">
    <property type="protein sequence ID" value="GAA5199213.1"/>
    <property type="molecule type" value="Genomic_DNA"/>
</dbReference>
<accession>A0ABP9SML1</accession>
<keyword evidence="2" id="KW-1185">Reference proteome</keyword>
<evidence type="ECO:0000313" key="2">
    <source>
        <dbReference type="Proteomes" id="UP001501570"/>
    </source>
</evidence>
<comment type="caution">
    <text evidence="1">The sequence shown here is derived from an EMBL/GenBank/DDBJ whole genome shotgun (WGS) entry which is preliminary data.</text>
</comment>
<dbReference type="Proteomes" id="UP001501570">
    <property type="component" value="Unassembled WGS sequence"/>
</dbReference>